<dbReference type="EMBL" id="JABXBU010001830">
    <property type="protein sequence ID" value="KAF8783952.1"/>
    <property type="molecule type" value="Genomic_DNA"/>
</dbReference>
<comment type="caution">
    <text evidence="1">The sequence shown here is derived from an EMBL/GenBank/DDBJ whole genome shotgun (WGS) entry which is preliminary data.</text>
</comment>
<evidence type="ECO:0000313" key="1">
    <source>
        <dbReference type="EMBL" id="KAF8783952.1"/>
    </source>
</evidence>
<keyword evidence="2" id="KW-1185">Reference proteome</keyword>
<proteinExistence type="predicted"/>
<dbReference type="Proteomes" id="UP000807504">
    <property type="component" value="Unassembled WGS sequence"/>
</dbReference>
<sequence length="133" mass="15223">MFGYHKILGRATLVRSPKFLTKFNDICHFQLVFIVLDYFLISSSNLTDFFSKTGIQLQPGAVFIFRFSPSGFCFEMAEDFNTPTISRREISPSTLGDLNFDIEEVIAICFVSIDKDYKGQNFKLWPVIDTPPT</sequence>
<reference evidence="1" key="1">
    <citation type="journal article" date="2020" name="bioRxiv">
        <title>Chromosome-level reference genome of the European wasp spider Argiope bruennichi: a resource for studies on range expansion and evolutionary adaptation.</title>
        <authorList>
            <person name="Sheffer M.M."/>
            <person name="Hoppe A."/>
            <person name="Krehenwinkel H."/>
            <person name="Uhl G."/>
            <person name="Kuss A.W."/>
            <person name="Jensen L."/>
            <person name="Jensen C."/>
            <person name="Gillespie R.G."/>
            <person name="Hoff K.J."/>
            <person name="Prost S."/>
        </authorList>
    </citation>
    <scope>NUCLEOTIDE SEQUENCE</scope>
</reference>
<reference evidence="1" key="2">
    <citation type="submission" date="2020-06" db="EMBL/GenBank/DDBJ databases">
        <authorList>
            <person name="Sheffer M."/>
        </authorList>
    </citation>
    <scope>NUCLEOTIDE SEQUENCE</scope>
</reference>
<accession>A0A8T0F3M7</accession>
<organism evidence="1 2">
    <name type="scientific">Argiope bruennichi</name>
    <name type="common">Wasp spider</name>
    <name type="synonym">Aranea bruennichi</name>
    <dbReference type="NCBI Taxonomy" id="94029"/>
    <lineage>
        <taxon>Eukaryota</taxon>
        <taxon>Metazoa</taxon>
        <taxon>Ecdysozoa</taxon>
        <taxon>Arthropoda</taxon>
        <taxon>Chelicerata</taxon>
        <taxon>Arachnida</taxon>
        <taxon>Araneae</taxon>
        <taxon>Araneomorphae</taxon>
        <taxon>Entelegynae</taxon>
        <taxon>Araneoidea</taxon>
        <taxon>Araneidae</taxon>
        <taxon>Argiope</taxon>
    </lineage>
</organism>
<dbReference type="AlphaFoldDB" id="A0A8T0F3M7"/>
<name>A0A8T0F3M7_ARGBR</name>
<protein>
    <submittedName>
        <fullName evidence="1">Uncharacterized protein</fullName>
    </submittedName>
</protein>
<evidence type="ECO:0000313" key="2">
    <source>
        <dbReference type="Proteomes" id="UP000807504"/>
    </source>
</evidence>
<gene>
    <name evidence="1" type="ORF">HNY73_011740</name>
</gene>